<gene>
    <name evidence="1" type="ORF">B0H17DRAFT_1132932</name>
</gene>
<organism evidence="1 2">
    <name type="scientific">Mycena rosella</name>
    <name type="common">Pink bonnet</name>
    <name type="synonym">Agaricus rosellus</name>
    <dbReference type="NCBI Taxonomy" id="1033263"/>
    <lineage>
        <taxon>Eukaryota</taxon>
        <taxon>Fungi</taxon>
        <taxon>Dikarya</taxon>
        <taxon>Basidiomycota</taxon>
        <taxon>Agaricomycotina</taxon>
        <taxon>Agaricomycetes</taxon>
        <taxon>Agaricomycetidae</taxon>
        <taxon>Agaricales</taxon>
        <taxon>Marasmiineae</taxon>
        <taxon>Mycenaceae</taxon>
        <taxon>Mycena</taxon>
    </lineage>
</organism>
<accession>A0AAD7DJB1</accession>
<dbReference type="AlphaFoldDB" id="A0AAD7DJB1"/>
<protein>
    <submittedName>
        <fullName evidence="1">Uncharacterized protein</fullName>
    </submittedName>
</protein>
<dbReference type="EMBL" id="JARKIE010000050">
    <property type="protein sequence ID" value="KAJ7692697.1"/>
    <property type="molecule type" value="Genomic_DNA"/>
</dbReference>
<proteinExistence type="predicted"/>
<dbReference type="Proteomes" id="UP001221757">
    <property type="component" value="Unassembled WGS sequence"/>
</dbReference>
<keyword evidence="2" id="KW-1185">Reference proteome</keyword>
<evidence type="ECO:0000313" key="2">
    <source>
        <dbReference type="Proteomes" id="UP001221757"/>
    </source>
</evidence>
<sequence>MVRRPEVQTNSQHSASSAADPCPITEIAVVCRRPVAVHNTNDHINWNRKVEQKFWLTVLKPFFDAVIDRVALVNHHFATCVNQWIENNNTDNICSKKWWWQQGTKFKS</sequence>
<comment type="caution">
    <text evidence="1">The sequence shown here is derived from an EMBL/GenBank/DDBJ whole genome shotgun (WGS) entry which is preliminary data.</text>
</comment>
<evidence type="ECO:0000313" key="1">
    <source>
        <dbReference type="EMBL" id="KAJ7692697.1"/>
    </source>
</evidence>
<reference evidence="1" key="1">
    <citation type="submission" date="2023-03" db="EMBL/GenBank/DDBJ databases">
        <title>Massive genome expansion in bonnet fungi (Mycena s.s.) driven by repeated elements and novel gene families across ecological guilds.</title>
        <authorList>
            <consortium name="Lawrence Berkeley National Laboratory"/>
            <person name="Harder C.B."/>
            <person name="Miyauchi S."/>
            <person name="Viragh M."/>
            <person name="Kuo A."/>
            <person name="Thoen E."/>
            <person name="Andreopoulos B."/>
            <person name="Lu D."/>
            <person name="Skrede I."/>
            <person name="Drula E."/>
            <person name="Henrissat B."/>
            <person name="Morin E."/>
            <person name="Kohler A."/>
            <person name="Barry K."/>
            <person name="LaButti K."/>
            <person name="Morin E."/>
            <person name="Salamov A."/>
            <person name="Lipzen A."/>
            <person name="Mereny Z."/>
            <person name="Hegedus B."/>
            <person name="Baldrian P."/>
            <person name="Stursova M."/>
            <person name="Weitz H."/>
            <person name="Taylor A."/>
            <person name="Grigoriev I.V."/>
            <person name="Nagy L.G."/>
            <person name="Martin F."/>
            <person name="Kauserud H."/>
        </authorList>
    </citation>
    <scope>NUCLEOTIDE SEQUENCE</scope>
    <source>
        <strain evidence="1">CBHHK067</strain>
    </source>
</reference>
<name>A0AAD7DJB1_MYCRO</name>